<dbReference type="PANTHER" id="PTHR31170:SF20">
    <property type="entry name" value="DUF247 DOMAIN PROTEIN"/>
    <property type="match status" value="1"/>
</dbReference>
<dbReference type="InterPro" id="IPR004158">
    <property type="entry name" value="DUF247_pln"/>
</dbReference>
<dbReference type="Pfam" id="PF03140">
    <property type="entry name" value="DUF247"/>
    <property type="match status" value="1"/>
</dbReference>
<evidence type="ECO:0000313" key="1">
    <source>
        <dbReference type="EMBL" id="GMN75339.1"/>
    </source>
</evidence>
<proteinExistence type="predicted"/>
<keyword evidence="2" id="KW-1185">Reference proteome</keyword>
<comment type="caution">
    <text evidence="1">The sequence shown here is derived from an EMBL/GenBank/DDBJ whole genome shotgun (WGS) entry which is preliminary data.</text>
</comment>
<dbReference type="Proteomes" id="UP001187192">
    <property type="component" value="Unassembled WGS sequence"/>
</dbReference>
<dbReference type="PANTHER" id="PTHR31170">
    <property type="entry name" value="BNAC04G53230D PROTEIN"/>
    <property type="match status" value="1"/>
</dbReference>
<name>A0AA88EHZ2_FICCA</name>
<accession>A0AA88EHZ2</accession>
<organism evidence="1 2">
    <name type="scientific">Ficus carica</name>
    <name type="common">Common fig</name>
    <dbReference type="NCBI Taxonomy" id="3494"/>
    <lineage>
        <taxon>Eukaryota</taxon>
        <taxon>Viridiplantae</taxon>
        <taxon>Streptophyta</taxon>
        <taxon>Embryophyta</taxon>
        <taxon>Tracheophyta</taxon>
        <taxon>Spermatophyta</taxon>
        <taxon>Magnoliopsida</taxon>
        <taxon>eudicotyledons</taxon>
        <taxon>Gunneridae</taxon>
        <taxon>Pentapetalae</taxon>
        <taxon>rosids</taxon>
        <taxon>fabids</taxon>
        <taxon>Rosales</taxon>
        <taxon>Moraceae</taxon>
        <taxon>Ficeae</taxon>
        <taxon>Ficus</taxon>
    </lineage>
</organism>
<dbReference type="AlphaFoldDB" id="A0AA88EHZ2"/>
<reference evidence="1" key="1">
    <citation type="submission" date="2023-07" db="EMBL/GenBank/DDBJ databases">
        <title>draft genome sequence of fig (Ficus carica).</title>
        <authorList>
            <person name="Takahashi T."/>
            <person name="Nishimura K."/>
        </authorList>
    </citation>
    <scope>NUCLEOTIDE SEQUENCE</scope>
</reference>
<gene>
    <name evidence="1" type="ORF">TIFTF001_056835</name>
</gene>
<dbReference type="EMBL" id="BTGU01022316">
    <property type="protein sequence ID" value="GMN75339.1"/>
    <property type="molecule type" value="Genomic_DNA"/>
</dbReference>
<protein>
    <submittedName>
        <fullName evidence="1">Uncharacterized protein</fullName>
    </submittedName>
</protein>
<evidence type="ECO:0000313" key="2">
    <source>
        <dbReference type="Proteomes" id="UP001187192"/>
    </source>
</evidence>
<sequence length="217" mass="24565">MDFDKFEPSSPTEEANTGVSGRASFVNTVTAIFNKDDIDGPISMFKVPKPLTSAKPEAYVPQVIGLGPIHHWRIELQHMQMYKVVEAKRIHKGFQSLKFERLVKLLKQLVASSVRASYNIYLEIEDDVLACIMAIDGLFLFGLLCCYGIDKESLANSSSLCHLVKSTGRLAQETTIQEAMMLENQIPIFVLKFILIIECWQVSQQKEIWRIILSSRP</sequence>